<organism evidence="2 3">
    <name type="scientific">Marinomonas arenicola</name>
    <dbReference type="NCBI Taxonomy" id="569601"/>
    <lineage>
        <taxon>Bacteria</taxon>
        <taxon>Pseudomonadati</taxon>
        <taxon>Pseudomonadota</taxon>
        <taxon>Gammaproteobacteria</taxon>
        <taxon>Oceanospirillales</taxon>
        <taxon>Oceanospirillaceae</taxon>
        <taxon>Marinomonas</taxon>
    </lineage>
</organism>
<dbReference type="PANTHER" id="PTHR30222">
    <property type="entry name" value="SPERMIDINE/PUTRESCINE-BINDING PERIPLASMIC PROTEIN"/>
    <property type="match status" value="1"/>
</dbReference>
<evidence type="ECO:0000313" key="2">
    <source>
        <dbReference type="EMBL" id="MEL0612638.1"/>
    </source>
</evidence>
<keyword evidence="3" id="KW-1185">Reference proteome</keyword>
<dbReference type="RefSeq" id="WP_341564024.1">
    <property type="nucleotide sequence ID" value="NZ_JBAKAQ010000003.1"/>
</dbReference>
<comment type="caution">
    <text evidence="2">The sequence shown here is derived from an EMBL/GenBank/DDBJ whole genome shotgun (WGS) entry which is preliminary data.</text>
</comment>
<dbReference type="Proteomes" id="UP001379949">
    <property type="component" value="Unassembled WGS sequence"/>
</dbReference>
<dbReference type="PANTHER" id="PTHR30222:SF17">
    <property type="entry name" value="SPERMIDINE_PUTRESCINE-BINDING PERIPLASMIC PROTEIN"/>
    <property type="match status" value="1"/>
</dbReference>
<evidence type="ECO:0000313" key="3">
    <source>
        <dbReference type="Proteomes" id="UP001379949"/>
    </source>
</evidence>
<sequence length="364" mass="41018">MNRRDFIKISAILLGGAGRISPAYSRSNTLRYLCWDGYDLPRLMSEFERLNQCDVISESINDSPAAFAKLSLGGHQSYDVVSIDSPWLERLDQNNLLSSISSELRESRYQQYYPQFRKQFLPKQNPSRNWLPTRWGWIGPTINTDFVKEEDYLSYEACFARKNRGKIGVMDWGDWPILPIALYLGINPYTPLDKVALGTLRQAFRALFKNQPVFIPDVSIGQKGLLDGSLATLIGTGTYLTSAMRRAGFTQIKTVTPRPRNGLKQGIIWTEGSGAIRGRGLGELAMKLVEYTTSTHASYLLSYTGATCNLTPNIEVEKLYSPTQRDSLQIEDVGYVLENSHVHSIVPSIAQILEIWQSELFKAS</sequence>
<gene>
    <name evidence="2" type="ORF">V6242_05740</name>
</gene>
<dbReference type="Gene3D" id="3.40.190.10">
    <property type="entry name" value="Periplasmic binding protein-like II"/>
    <property type="match status" value="2"/>
</dbReference>
<dbReference type="SUPFAM" id="SSF53850">
    <property type="entry name" value="Periplasmic binding protein-like II"/>
    <property type="match status" value="1"/>
</dbReference>
<dbReference type="EMBL" id="JBAKAR010000003">
    <property type="protein sequence ID" value="MEL0612638.1"/>
    <property type="molecule type" value="Genomic_DNA"/>
</dbReference>
<evidence type="ECO:0000256" key="1">
    <source>
        <dbReference type="ARBA" id="ARBA00022729"/>
    </source>
</evidence>
<name>A0ABU9G2B8_9GAMM</name>
<keyword evidence="1" id="KW-0732">Signal</keyword>
<protein>
    <submittedName>
        <fullName evidence="2">PotD/PotF family extracellular solute-binding protein</fullName>
    </submittedName>
</protein>
<accession>A0ABU9G2B8</accession>
<reference evidence="2 3" key="1">
    <citation type="submission" date="2024-02" db="EMBL/GenBank/DDBJ databases">
        <title>Bacteria isolated from the canopy kelp, Nereocystis luetkeana.</title>
        <authorList>
            <person name="Pfister C.A."/>
            <person name="Younker I.T."/>
            <person name="Light S.H."/>
        </authorList>
    </citation>
    <scope>NUCLEOTIDE SEQUENCE [LARGE SCALE GENOMIC DNA]</scope>
    <source>
        <strain evidence="2 3">TI.4.07</strain>
    </source>
</reference>
<proteinExistence type="predicted"/>